<proteinExistence type="predicted"/>
<keyword evidence="2" id="KW-1185">Reference proteome</keyword>
<dbReference type="InterPro" id="IPR046224">
    <property type="entry name" value="DUF6257"/>
</dbReference>
<dbReference type="EMBL" id="VAWE01000001">
    <property type="protein sequence ID" value="TLQ46201.1"/>
    <property type="molecule type" value="Genomic_DNA"/>
</dbReference>
<reference evidence="1 2" key="1">
    <citation type="submission" date="2019-05" db="EMBL/GenBank/DDBJ databases">
        <title>Streptomyces marianii sp. nov., a novel marine actinomycete from southern coast of India.</title>
        <authorList>
            <person name="Iniyan A.M."/>
            <person name="Wink J."/>
            <person name="Ramprasad E."/>
            <person name="Ramana C.V."/>
            <person name="Bunk B."/>
            <person name="Sproer C."/>
            <person name="Joseph F.-J.R.S."/>
            <person name="Vincent S.G.P."/>
        </authorList>
    </citation>
    <scope>NUCLEOTIDE SEQUENCE [LARGE SCALE GENOMIC DNA]</scope>
    <source>
        <strain evidence="1 2">ICN19</strain>
    </source>
</reference>
<comment type="caution">
    <text evidence="1">The sequence shown here is derived from an EMBL/GenBank/DDBJ whole genome shotgun (WGS) entry which is preliminary data.</text>
</comment>
<dbReference type="Pfam" id="PF19771">
    <property type="entry name" value="DUF6257"/>
    <property type="match status" value="1"/>
</dbReference>
<protein>
    <submittedName>
        <fullName evidence="1">Uncharacterized protein</fullName>
    </submittedName>
</protein>
<accession>A0A5R9E819</accession>
<gene>
    <name evidence="1" type="ORF">FEF34_27280</name>
</gene>
<evidence type="ECO:0000313" key="1">
    <source>
        <dbReference type="EMBL" id="TLQ46201.1"/>
    </source>
</evidence>
<dbReference type="AlphaFoldDB" id="A0A5R9E819"/>
<name>A0A5R9E819_9ACTN</name>
<dbReference type="RefSeq" id="WP_138055510.1">
    <property type="nucleotide sequence ID" value="NZ_VAWE01000001.1"/>
</dbReference>
<evidence type="ECO:0000313" key="2">
    <source>
        <dbReference type="Proteomes" id="UP000305921"/>
    </source>
</evidence>
<organism evidence="1 2">
    <name type="scientific">Streptomyces marianii</name>
    <dbReference type="NCBI Taxonomy" id="1817406"/>
    <lineage>
        <taxon>Bacteria</taxon>
        <taxon>Bacillati</taxon>
        <taxon>Actinomycetota</taxon>
        <taxon>Actinomycetes</taxon>
        <taxon>Kitasatosporales</taxon>
        <taxon>Streptomycetaceae</taxon>
        <taxon>Streptomyces</taxon>
    </lineage>
</organism>
<dbReference type="OrthoDB" id="4327389at2"/>
<dbReference type="Proteomes" id="UP000305921">
    <property type="component" value="Unassembled WGS sequence"/>
</dbReference>
<sequence length="68" mass="8045">MAREPKLTTGEKAKVAWYVARMAKRGLADDRLTGGRVHQRDLERKVERVIEQARTREEQRDAKKNRRK</sequence>